<accession>A0A1B9IC13</accession>
<feature type="compositionally biased region" description="Low complexity" evidence="1">
    <location>
        <begin position="765"/>
        <end position="788"/>
    </location>
</feature>
<proteinExistence type="predicted"/>
<feature type="domain" description="F-box" evidence="2">
    <location>
        <begin position="134"/>
        <end position="176"/>
    </location>
</feature>
<dbReference type="GO" id="GO:0031146">
    <property type="term" value="P:SCF-dependent proteasomal ubiquitin-dependent protein catabolic process"/>
    <property type="evidence" value="ECO:0007669"/>
    <property type="project" value="TreeGrafter"/>
</dbReference>
<reference evidence="5" key="4">
    <citation type="submission" date="2024-02" db="EMBL/GenBank/DDBJ databases">
        <title>Comparative genomics of Cryptococcus and Kwoniella reveals pathogenesis evolution and contrasting modes of karyotype evolution via chromosome fusion or intercentromeric recombination.</title>
        <authorList>
            <person name="Coelho M.A."/>
            <person name="David-Palma M."/>
            <person name="Shea T."/>
            <person name="Bowers K."/>
            <person name="McGinley-Smith S."/>
            <person name="Mohammad A.W."/>
            <person name="Gnirke A."/>
            <person name="Yurkov A.M."/>
            <person name="Nowrousian M."/>
            <person name="Sun S."/>
            <person name="Cuomo C.A."/>
            <person name="Heitman J."/>
        </authorList>
    </citation>
    <scope>NUCLEOTIDE SEQUENCE</scope>
    <source>
        <strain evidence="5">CBS 10737</strain>
    </source>
</reference>
<reference evidence="4" key="3">
    <citation type="submission" date="2016-07" db="EMBL/GenBank/DDBJ databases">
        <title>Evolution of pathogenesis and genome organization in the Tremellales.</title>
        <authorList>
            <person name="Cuomo C."/>
            <person name="Litvintseva A."/>
            <person name="Heitman J."/>
            <person name="Chen Y."/>
            <person name="Sun S."/>
            <person name="Springer D."/>
            <person name="Dromer F."/>
            <person name="Young S."/>
            <person name="Zeng Q."/>
            <person name="Chapman S."/>
            <person name="Gujja S."/>
            <person name="Saif S."/>
            <person name="Birren B."/>
        </authorList>
    </citation>
    <scope>NUCLEOTIDE SEQUENCE</scope>
    <source>
        <strain evidence="4">CBS 10737</strain>
    </source>
</reference>
<feature type="region of interest" description="Disordered" evidence="1">
    <location>
        <begin position="765"/>
        <end position="930"/>
    </location>
</feature>
<feature type="compositionally biased region" description="Basic and acidic residues" evidence="1">
    <location>
        <begin position="812"/>
        <end position="842"/>
    </location>
</feature>
<reference evidence="5" key="2">
    <citation type="submission" date="2013-07" db="EMBL/GenBank/DDBJ databases">
        <authorList>
            <consortium name="The Broad Institute Genome Sequencing Platform"/>
            <person name="Cuomo C."/>
            <person name="Litvintseva A."/>
            <person name="Chen Y."/>
            <person name="Heitman J."/>
            <person name="Sun S."/>
            <person name="Springer D."/>
            <person name="Dromer F."/>
            <person name="Young S.K."/>
            <person name="Zeng Q."/>
            <person name="Gargeya S."/>
            <person name="Fitzgerald M."/>
            <person name="Abouelleil A."/>
            <person name="Alvarado L."/>
            <person name="Berlin A.M."/>
            <person name="Chapman S.B."/>
            <person name="Dewar J."/>
            <person name="Goldberg J."/>
            <person name="Griggs A."/>
            <person name="Gujja S."/>
            <person name="Hansen M."/>
            <person name="Howarth C."/>
            <person name="Imamovic A."/>
            <person name="Larimer J."/>
            <person name="McCowan C."/>
            <person name="Murphy C."/>
            <person name="Pearson M."/>
            <person name="Priest M."/>
            <person name="Roberts A."/>
            <person name="Saif S."/>
            <person name="Shea T."/>
            <person name="Sykes S."/>
            <person name="Wortman J."/>
            <person name="Nusbaum C."/>
            <person name="Birren B."/>
        </authorList>
    </citation>
    <scope>NUCLEOTIDE SEQUENCE</scope>
    <source>
        <strain evidence="5">CBS 10737</strain>
    </source>
</reference>
<name>A0A1B9IC13_9TREE</name>
<protein>
    <submittedName>
        <fullName evidence="4">Uncharacterized protein</fullName>
    </submittedName>
</protein>
<dbReference type="InterPro" id="IPR057207">
    <property type="entry name" value="FBXL15_LRR"/>
</dbReference>
<reference evidence="4" key="1">
    <citation type="submission" date="2013-07" db="EMBL/GenBank/DDBJ databases">
        <title>The Genome Sequence of Cryptococcus pinus CBS10737.</title>
        <authorList>
            <consortium name="The Broad Institute Genome Sequencing Platform"/>
            <person name="Cuomo C."/>
            <person name="Litvintseva A."/>
            <person name="Chen Y."/>
            <person name="Heitman J."/>
            <person name="Sun S."/>
            <person name="Springer D."/>
            <person name="Dromer F."/>
            <person name="Young S.K."/>
            <person name="Zeng Q."/>
            <person name="Gargeya S."/>
            <person name="Fitzgerald M."/>
            <person name="Abouelleil A."/>
            <person name="Alvarado L."/>
            <person name="Berlin A.M."/>
            <person name="Chapman S.B."/>
            <person name="Dewar J."/>
            <person name="Goldberg J."/>
            <person name="Griggs A."/>
            <person name="Gujja S."/>
            <person name="Hansen M."/>
            <person name="Howarth C."/>
            <person name="Imamovic A."/>
            <person name="Larimer J."/>
            <person name="McCowan C."/>
            <person name="Murphy C."/>
            <person name="Pearson M."/>
            <person name="Priest M."/>
            <person name="Roberts A."/>
            <person name="Saif S."/>
            <person name="Shea T."/>
            <person name="Sykes S."/>
            <person name="Wortman J."/>
            <person name="Nusbaum C."/>
            <person name="Birren B."/>
        </authorList>
    </citation>
    <scope>NUCLEOTIDE SEQUENCE [LARGE SCALE GENOMIC DNA]</scope>
    <source>
        <strain evidence="4">CBS 10737</strain>
    </source>
</reference>
<dbReference type="CDD" id="cd09917">
    <property type="entry name" value="F-box_SF"/>
    <property type="match status" value="1"/>
</dbReference>
<dbReference type="InterPro" id="IPR006553">
    <property type="entry name" value="Leu-rich_rpt_Cys-con_subtyp"/>
</dbReference>
<organism evidence="4">
    <name type="scientific">Kwoniella pini CBS 10737</name>
    <dbReference type="NCBI Taxonomy" id="1296096"/>
    <lineage>
        <taxon>Eukaryota</taxon>
        <taxon>Fungi</taxon>
        <taxon>Dikarya</taxon>
        <taxon>Basidiomycota</taxon>
        <taxon>Agaricomycotina</taxon>
        <taxon>Tremellomycetes</taxon>
        <taxon>Tremellales</taxon>
        <taxon>Cryptococcaceae</taxon>
        <taxon>Kwoniella</taxon>
    </lineage>
</organism>
<dbReference type="InterPro" id="IPR001810">
    <property type="entry name" value="F-box_dom"/>
</dbReference>
<dbReference type="OrthoDB" id="10257471at2759"/>
<dbReference type="Pfam" id="PF12937">
    <property type="entry name" value="F-box-like"/>
    <property type="match status" value="1"/>
</dbReference>
<dbReference type="Proteomes" id="UP000094020">
    <property type="component" value="Chromosome 1"/>
</dbReference>
<dbReference type="SMART" id="SM00367">
    <property type="entry name" value="LRR_CC"/>
    <property type="match status" value="9"/>
</dbReference>
<dbReference type="Gene3D" id="3.80.10.10">
    <property type="entry name" value="Ribonuclease Inhibitor"/>
    <property type="match status" value="2"/>
</dbReference>
<evidence type="ECO:0000259" key="2">
    <source>
        <dbReference type="Pfam" id="PF12937"/>
    </source>
</evidence>
<dbReference type="SUPFAM" id="SSF52047">
    <property type="entry name" value="RNI-like"/>
    <property type="match status" value="1"/>
</dbReference>
<feature type="region of interest" description="Disordered" evidence="1">
    <location>
        <begin position="655"/>
        <end position="689"/>
    </location>
</feature>
<feature type="compositionally biased region" description="Polar residues" evidence="1">
    <location>
        <begin position="76"/>
        <end position="85"/>
    </location>
</feature>
<dbReference type="GeneID" id="30168651"/>
<keyword evidence="6" id="KW-1185">Reference proteome</keyword>
<feature type="compositionally biased region" description="Polar residues" evidence="1">
    <location>
        <begin position="799"/>
        <end position="810"/>
    </location>
</feature>
<dbReference type="InterPro" id="IPR036047">
    <property type="entry name" value="F-box-like_dom_sf"/>
</dbReference>
<dbReference type="PANTHER" id="PTHR13318:SF95">
    <property type="entry name" value="F-BOX PROTEIN YLR352W"/>
    <property type="match status" value="1"/>
</dbReference>
<dbReference type="STRING" id="1296096.A0A1B9IC13"/>
<sequence>MSNQIASTSSNHNSSSNGEIYAPIPRHLSIIPSLSNLSLTDSPLPSRYPKSSTSSSVASFNTPEGKKDGPRRAYTATPSSTSVSSNEDEDEAVIDVKNAKSWLNMASPNKDVKGKGKAKQVEFESISMEEGLANRLPPEILIQILKLLPDNKDLLSTLLVSKSWCLCTFSLIWTKPQISSIKTLASLIRTVSNPTLKKQTTLPYALSVKRIHLSHLSSTLNSELFMKLTNFQNLERLTISNCNHLSSTSLITVIRNLPELISVDFSNLLSVNDLVIKELSEGCKNLQAINLNECKFLGDEGVLALANGCTGLRRAKFSKCHRLTSKSLIPLIQNCHLLLELDLQDVISINDSVVYSIFLNLTYLRELKLNNCTELTEKCIPNLEDLKGYSEETLIKEAQNVNLYPQSQTSPKQAEIEDEKVIKKEIRVMPKSAYLDHLRIVDFTGCTNLGDLAIENLISNSTKLRTLTLTKCQKLTNLSLESIERLGKHLHYLHLGHVKLITDAGVIRLAKACTRLRYIDLACCDLLTDESISELGVNMPKLRRIGLVKVVKITDETLYALVERSTALERIHLSYCDNLSAKAVSHMLNRLPHLKHLSLTGVTSFKKKQLQVFCRAPPESFNDHQRGAFCVFSGNKVDELRRYLNEVYLASTIEESDSTSTRRNSGSSSTSSITVPGTSSPPFINSNSNQPWNTTYTHAYPQSYIYGPGYNSSPNAGNGYVYRRGSAPTLRGSGSGSGIGLGLDNIAVPGLPSMAFANPTPNFLNPPTTSTIRTSNVNNGANNGLGLNISSRIRESGSIAMSSREGSLSSIDEPRHSRRERERERNRPMGPRDRETTLSNDHHHNHQRYLQGQEQDQSHRDEITRQSPKSRDVVDDGIEEQRVVRDSDSPDGAVSPNNGLNASALGMKWFGWGMGESGTGPGPGPGTDGA</sequence>
<evidence type="ECO:0000313" key="6">
    <source>
        <dbReference type="Proteomes" id="UP000094020"/>
    </source>
</evidence>
<feature type="compositionally biased region" description="Gly residues" evidence="1">
    <location>
        <begin position="912"/>
        <end position="930"/>
    </location>
</feature>
<feature type="domain" description="F-box/LRR-repeat protein 15-like leucin rich repeat" evidence="3">
    <location>
        <begin position="441"/>
        <end position="611"/>
    </location>
</feature>
<gene>
    <name evidence="4" type="ORF">I206_00282</name>
    <name evidence="5" type="ORF">I206_101044</name>
</gene>
<dbReference type="Pfam" id="PF25372">
    <property type="entry name" value="DUF7885"/>
    <property type="match status" value="1"/>
</dbReference>
<feature type="compositionally biased region" description="Low complexity" evidence="1">
    <location>
        <begin position="658"/>
        <end position="680"/>
    </location>
</feature>
<dbReference type="EMBL" id="CP144519">
    <property type="protein sequence ID" value="WWC67137.1"/>
    <property type="molecule type" value="Genomic_DNA"/>
</dbReference>
<dbReference type="GO" id="GO:0019005">
    <property type="term" value="C:SCF ubiquitin ligase complex"/>
    <property type="evidence" value="ECO:0007669"/>
    <property type="project" value="TreeGrafter"/>
</dbReference>
<evidence type="ECO:0000313" key="4">
    <source>
        <dbReference type="EMBL" id="OCF52981.1"/>
    </source>
</evidence>
<dbReference type="PANTHER" id="PTHR13318">
    <property type="entry name" value="PARTNER OF PAIRED, ISOFORM B-RELATED"/>
    <property type="match status" value="1"/>
</dbReference>
<dbReference type="KEGG" id="kpin:30168651"/>
<evidence type="ECO:0000313" key="5">
    <source>
        <dbReference type="EMBL" id="WWC67137.1"/>
    </source>
</evidence>
<dbReference type="SUPFAM" id="SSF81383">
    <property type="entry name" value="F-box domain"/>
    <property type="match status" value="1"/>
</dbReference>
<dbReference type="RefSeq" id="XP_019014200.1">
    <property type="nucleotide sequence ID" value="XM_019152062.1"/>
</dbReference>
<evidence type="ECO:0000259" key="3">
    <source>
        <dbReference type="Pfam" id="PF25372"/>
    </source>
</evidence>
<dbReference type="EMBL" id="KI894007">
    <property type="protein sequence ID" value="OCF52981.1"/>
    <property type="molecule type" value="Genomic_DNA"/>
</dbReference>
<dbReference type="AlphaFoldDB" id="A0A1B9IC13"/>
<dbReference type="InterPro" id="IPR032675">
    <property type="entry name" value="LRR_dom_sf"/>
</dbReference>
<evidence type="ECO:0000256" key="1">
    <source>
        <dbReference type="SAM" id="MobiDB-lite"/>
    </source>
</evidence>
<feature type="compositionally biased region" description="Basic and acidic residues" evidence="1">
    <location>
        <begin position="856"/>
        <end position="888"/>
    </location>
</feature>
<feature type="region of interest" description="Disordered" evidence="1">
    <location>
        <begin position="42"/>
        <end position="90"/>
    </location>
</feature>